<evidence type="ECO:0000313" key="2">
    <source>
        <dbReference type="Proteomes" id="UP000685013"/>
    </source>
</evidence>
<protein>
    <submittedName>
        <fullName evidence="1">Uncharacterized protein</fullName>
    </submittedName>
</protein>
<proteinExistence type="predicted"/>
<dbReference type="Proteomes" id="UP000685013">
    <property type="component" value="Chromosome 20"/>
</dbReference>
<keyword evidence="2" id="KW-1185">Reference proteome</keyword>
<reference evidence="1 2" key="1">
    <citation type="journal article" date="2021" name="Hortic Res">
        <title>The domestication of Cucurbita argyrosperma as revealed by the genome of its wild relative.</title>
        <authorList>
            <person name="Barrera-Redondo J."/>
            <person name="Sanchez-de la Vega G."/>
            <person name="Aguirre-Liguori J.A."/>
            <person name="Castellanos-Morales G."/>
            <person name="Gutierrez-Guerrero Y.T."/>
            <person name="Aguirre-Dugua X."/>
            <person name="Aguirre-Planter E."/>
            <person name="Tenaillon M.I."/>
            <person name="Lira-Saade R."/>
            <person name="Eguiarte L.E."/>
        </authorList>
    </citation>
    <scope>NUCLEOTIDE SEQUENCE [LARGE SCALE GENOMIC DNA]</scope>
    <source>
        <strain evidence="1">JBR-2021</strain>
    </source>
</reference>
<comment type="caution">
    <text evidence="1">The sequence shown here is derived from an EMBL/GenBank/DDBJ whole genome shotgun (WGS) entry which is preliminary data.</text>
</comment>
<evidence type="ECO:0000313" key="1">
    <source>
        <dbReference type="EMBL" id="KAG6571195.1"/>
    </source>
</evidence>
<accession>A0AAV6LV28</accession>
<dbReference type="AlphaFoldDB" id="A0AAV6LV28"/>
<dbReference type="EMBL" id="JAGKQH010000020">
    <property type="protein sequence ID" value="KAG6571195.1"/>
    <property type="molecule type" value="Genomic_DNA"/>
</dbReference>
<organism evidence="1 2">
    <name type="scientific">Cucurbita argyrosperma subsp. sororia</name>
    <dbReference type="NCBI Taxonomy" id="37648"/>
    <lineage>
        <taxon>Eukaryota</taxon>
        <taxon>Viridiplantae</taxon>
        <taxon>Streptophyta</taxon>
        <taxon>Embryophyta</taxon>
        <taxon>Tracheophyta</taxon>
        <taxon>Spermatophyta</taxon>
        <taxon>Magnoliopsida</taxon>
        <taxon>eudicotyledons</taxon>
        <taxon>Gunneridae</taxon>
        <taxon>Pentapetalae</taxon>
        <taxon>rosids</taxon>
        <taxon>fabids</taxon>
        <taxon>Cucurbitales</taxon>
        <taxon>Cucurbitaceae</taxon>
        <taxon>Cucurbiteae</taxon>
        <taxon>Cucurbita</taxon>
    </lineage>
</organism>
<feature type="non-terminal residue" evidence="1">
    <location>
        <position position="1"/>
    </location>
</feature>
<name>A0AAV6LV28_9ROSI</name>
<sequence length="125" mass="13901">MTYEIRTTTPYCDNLYVSSIKMKYSDQREIELDDYAAPKYDPPRPFLNSSVLVGSGVYEVVVDGSISIGPFFATRGYAAKTDRTRGKFLRLLPPLWVRSPVAVSRVCRQSSLVFSHGSPSAIASL</sequence>
<gene>
    <name evidence="1" type="ORF">SDJN03_30110</name>
</gene>